<evidence type="ECO:0000313" key="2">
    <source>
        <dbReference type="EMBL" id="VBB69748.1"/>
    </source>
</evidence>
<dbReference type="Pfam" id="PF01206">
    <property type="entry name" value="TusA"/>
    <property type="match status" value="1"/>
</dbReference>
<name>A0A484HC58_9ZZZZ</name>
<reference evidence="2" key="1">
    <citation type="submission" date="2018-10" db="EMBL/GenBank/DDBJ databases">
        <authorList>
            <person name="Gruber-Vodicka H."/>
            <person name="Jaeckle O."/>
        </authorList>
    </citation>
    <scope>NUCLEOTIDE SEQUENCE</scope>
</reference>
<gene>
    <name evidence="2" type="ORF">RIEGSTA812A_PEG_1221</name>
</gene>
<dbReference type="InterPro" id="IPR036868">
    <property type="entry name" value="TusA-like_sf"/>
</dbReference>
<dbReference type="SUPFAM" id="SSF64307">
    <property type="entry name" value="SirA-like"/>
    <property type="match status" value="1"/>
</dbReference>
<protein>
    <submittedName>
        <fullName evidence="2">SirA family protein</fullName>
    </submittedName>
</protein>
<organism evidence="2">
    <name type="scientific">invertebrate metagenome</name>
    <dbReference type="NCBI Taxonomy" id="1711999"/>
    <lineage>
        <taxon>unclassified sequences</taxon>
        <taxon>metagenomes</taxon>
        <taxon>organismal metagenomes</taxon>
    </lineage>
</organism>
<evidence type="ECO:0000259" key="1">
    <source>
        <dbReference type="Pfam" id="PF01206"/>
    </source>
</evidence>
<dbReference type="Gene3D" id="3.30.110.40">
    <property type="entry name" value="TusA-like domain"/>
    <property type="match status" value="1"/>
</dbReference>
<feature type="domain" description="UPF0033" evidence="1">
    <location>
        <begin position="8"/>
        <end position="66"/>
    </location>
</feature>
<dbReference type="CDD" id="cd00291">
    <property type="entry name" value="SirA_YedF_YeeD"/>
    <property type="match status" value="1"/>
</dbReference>
<dbReference type="EMBL" id="LR026963">
    <property type="protein sequence ID" value="VBB69748.1"/>
    <property type="molecule type" value="Genomic_DNA"/>
</dbReference>
<dbReference type="AlphaFoldDB" id="A0A484HC58"/>
<sequence>MLEKPHYYLDITQDLCPMTFIKMKLMIERMQPGQICELHLQGAEPLANVPRSIAALGHKVIELRQECDQPQQSSTTHKFLVIKALGSSCK</sequence>
<dbReference type="InterPro" id="IPR001455">
    <property type="entry name" value="TusA-like"/>
</dbReference>
<accession>A0A484HC58</accession>
<proteinExistence type="predicted"/>